<dbReference type="EMBL" id="LKHV01000008">
    <property type="protein sequence ID" value="KRG18260.1"/>
    <property type="molecule type" value="Genomic_DNA"/>
</dbReference>
<proteinExistence type="predicted"/>
<accession>A0A0Q9YN33</accession>
<sequence>MYYKYIFFRTWFTGRLITLLLIETFYLSPILDVKTDRIISNSIAHPNIFHCLYIGTNMLKIIIALTGAFWLMNERAK</sequence>
<feature type="transmembrane region" description="Helical" evidence="1">
    <location>
        <begin position="48"/>
        <end position="72"/>
    </location>
</feature>
<keyword evidence="1" id="KW-0812">Transmembrane</keyword>
<comment type="caution">
    <text evidence="2">The sequence shown here is derived from an EMBL/GenBank/DDBJ whole genome shotgun (WGS) entry which is preliminary data.</text>
</comment>
<evidence type="ECO:0000313" key="2">
    <source>
        <dbReference type="EMBL" id="KRG18260.1"/>
    </source>
</evidence>
<name>A0A0Q9YN33_9GAMM</name>
<reference evidence="2" key="1">
    <citation type="submission" date="2015-09" db="EMBL/GenBank/DDBJ databases">
        <title>Draft Genome Sequences of Two Novel Amoeba-resistant Intranuclear Bacteria, Candidatus Berkiella cookevillensis and Candidatus Berkiella aquae.</title>
        <authorList>
            <person name="Mehari Y.T."/>
            <person name="Arivett B.A."/>
            <person name="Farone A.L."/>
            <person name="Gunderson J.H."/>
            <person name="Farone M.B."/>
        </authorList>
    </citation>
    <scope>NUCLEOTIDE SEQUENCE [LARGE SCALE GENOMIC DNA]</scope>
    <source>
        <strain evidence="2">CC99</strain>
    </source>
</reference>
<dbReference type="AlphaFoldDB" id="A0A0Q9YN33"/>
<dbReference type="STRING" id="437022.CC99x_01702"/>
<evidence type="ECO:0000256" key="1">
    <source>
        <dbReference type="SAM" id="Phobius"/>
    </source>
</evidence>
<feature type="transmembrane region" description="Helical" evidence="1">
    <location>
        <begin position="6"/>
        <end position="27"/>
    </location>
</feature>
<keyword evidence="1" id="KW-1133">Transmembrane helix</keyword>
<evidence type="ECO:0008006" key="3">
    <source>
        <dbReference type="Google" id="ProtNLM"/>
    </source>
</evidence>
<keyword evidence="1" id="KW-0472">Membrane</keyword>
<organism evidence="2">
    <name type="scientific">Candidatus Berkiella cookevillensis</name>
    <dbReference type="NCBI Taxonomy" id="437022"/>
    <lineage>
        <taxon>Bacteria</taxon>
        <taxon>Pseudomonadati</taxon>
        <taxon>Pseudomonadota</taxon>
        <taxon>Gammaproteobacteria</taxon>
        <taxon>Candidatus Berkiellales</taxon>
        <taxon>Candidatus Berkiellaceae</taxon>
        <taxon>Candidatus Berkiella</taxon>
    </lineage>
</organism>
<protein>
    <recommendedName>
        <fullName evidence="3">DUF4149 domain-containing protein</fullName>
    </recommendedName>
</protein>
<gene>
    <name evidence="2" type="ORF">CC99x_01702</name>
</gene>